<evidence type="ECO:0000256" key="1">
    <source>
        <dbReference type="ARBA" id="ARBA00004196"/>
    </source>
</evidence>
<keyword evidence="2" id="KW-0479">Metal-binding</keyword>
<dbReference type="GO" id="GO:0030313">
    <property type="term" value="C:cell envelope"/>
    <property type="evidence" value="ECO:0007669"/>
    <property type="project" value="UniProtKB-SubCell"/>
</dbReference>
<dbReference type="GO" id="GO:0046688">
    <property type="term" value="P:response to copper ion"/>
    <property type="evidence" value="ECO:0007669"/>
    <property type="project" value="InterPro"/>
</dbReference>
<evidence type="ECO:0000256" key="5">
    <source>
        <dbReference type="SAM" id="MobiDB-lite"/>
    </source>
</evidence>
<dbReference type="OrthoDB" id="2353937at2"/>
<reference evidence="9 10" key="1">
    <citation type="submission" date="2018-02" db="EMBL/GenBank/DDBJ databases">
        <title>Jeotgalibacillus proteolyticum sp. nov. a protease producing bacterium isolated from ocean sediments of Laizhou Bay.</title>
        <authorList>
            <person name="Li Y."/>
        </authorList>
    </citation>
    <scope>NUCLEOTIDE SEQUENCE [LARGE SCALE GENOMIC DNA]</scope>
    <source>
        <strain evidence="9 10">22-7</strain>
    </source>
</reference>
<evidence type="ECO:0000256" key="6">
    <source>
        <dbReference type="SAM" id="Phobius"/>
    </source>
</evidence>
<dbReference type="GO" id="GO:0042597">
    <property type="term" value="C:periplasmic space"/>
    <property type="evidence" value="ECO:0007669"/>
    <property type="project" value="InterPro"/>
</dbReference>
<feature type="region of interest" description="Disordered" evidence="5">
    <location>
        <begin position="120"/>
        <end position="165"/>
    </location>
</feature>
<dbReference type="Gene3D" id="2.60.40.1220">
    <property type="match status" value="1"/>
</dbReference>
<feature type="signal peptide" evidence="7">
    <location>
        <begin position="1"/>
        <end position="19"/>
    </location>
</feature>
<dbReference type="GO" id="GO:0005886">
    <property type="term" value="C:plasma membrane"/>
    <property type="evidence" value="ECO:0007669"/>
    <property type="project" value="TreeGrafter"/>
</dbReference>
<proteinExistence type="predicted"/>
<dbReference type="InterPro" id="IPR032694">
    <property type="entry name" value="CopC/D"/>
</dbReference>
<feature type="transmembrane region" description="Helical" evidence="6">
    <location>
        <begin position="171"/>
        <end position="190"/>
    </location>
</feature>
<feature type="domain" description="CopC" evidence="8">
    <location>
        <begin position="22"/>
        <end position="113"/>
    </location>
</feature>
<dbReference type="PANTHER" id="PTHR34820">
    <property type="entry name" value="INNER MEMBRANE PROTEIN YEBZ"/>
    <property type="match status" value="1"/>
</dbReference>
<dbReference type="InterPro" id="IPR014755">
    <property type="entry name" value="Cu-Rt/internalin_Ig-like"/>
</dbReference>
<dbReference type="EMBL" id="PREZ01000006">
    <property type="protein sequence ID" value="PPA69414.1"/>
    <property type="molecule type" value="Genomic_DNA"/>
</dbReference>
<sequence>MKRLLIMLGIILVMLPAIASAHTHLESSTPVSGEVVTEHLNKIVLNFGGEIESLSTMTLVKDDQKIPFKSVEPQGTQMVGVFKAPPENGSYVIKWKIIGEDGHVITGEIPFSVQVEQDAGETGKEELITENPNNKEGTDPAVNEEGEVRQKDTANQKESNNEQSESNLTKIVIPVVVVLLLSVGLAILFIRKK</sequence>
<dbReference type="InterPro" id="IPR007348">
    <property type="entry name" value="CopC_dom"/>
</dbReference>
<dbReference type="Proteomes" id="UP000239047">
    <property type="component" value="Unassembled WGS sequence"/>
</dbReference>
<comment type="caution">
    <text evidence="9">The sequence shown here is derived from an EMBL/GenBank/DDBJ whole genome shotgun (WGS) entry which is preliminary data.</text>
</comment>
<feature type="compositionally biased region" description="Basic and acidic residues" evidence="5">
    <location>
        <begin position="146"/>
        <end position="155"/>
    </location>
</feature>
<keyword evidence="4" id="KW-0186">Copper</keyword>
<evidence type="ECO:0000256" key="2">
    <source>
        <dbReference type="ARBA" id="ARBA00022723"/>
    </source>
</evidence>
<name>A0A2S5G925_9BACL</name>
<dbReference type="PANTHER" id="PTHR34820:SF4">
    <property type="entry name" value="INNER MEMBRANE PROTEIN YEBZ"/>
    <property type="match status" value="1"/>
</dbReference>
<accession>A0A2S5G925</accession>
<evidence type="ECO:0000256" key="7">
    <source>
        <dbReference type="SAM" id="SignalP"/>
    </source>
</evidence>
<feature type="compositionally biased region" description="Polar residues" evidence="5">
    <location>
        <begin position="156"/>
        <end position="165"/>
    </location>
</feature>
<dbReference type="SUPFAM" id="SSF81296">
    <property type="entry name" value="E set domains"/>
    <property type="match status" value="1"/>
</dbReference>
<comment type="subcellular location">
    <subcellularLocation>
        <location evidence="1">Cell envelope</location>
    </subcellularLocation>
</comment>
<organism evidence="9 10">
    <name type="scientific">Jeotgalibacillus proteolyticus</name>
    <dbReference type="NCBI Taxonomy" id="2082395"/>
    <lineage>
        <taxon>Bacteria</taxon>
        <taxon>Bacillati</taxon>
        <taxon>Bacillota</taxon>
        <taxon>Bacilli</taxon>
        <taxon>Bacillales</taxon>
        <taxon>Caryophanaceae</taxon>
        <taxon>Jeotgalibacillus</taxon>
    </lineage>
</organism>
<dbReference type="InterPro" id="IPR014756">
    <property type="entry name" value="Ig_E-set"/>
</dbReference>
<feature type="chain" id="PRO_5038793923" description="CopC domain-containing protein" evidence="7">
    <location>
        <begin position="20"/>
        <end position="193"/>
    </location>
</feature>
<keyword evidence="6" id="KW-0472">Membrane</keyword>
<dbReference type="GO" id="GO:0005507">
    <property type="term" value="F:copper ion binding"/>
    <property type="evidence" value="ECO:0007669"/>
    <property type="project" value="InterPro"/>
</dbReference>
<dbReference type="Pfam" id="PF04234">
    <property type="entry name" value="CopC"/>
    <property type="match status" value="1"/>
</dbReference>
<evidence type="ECO:0000256" key="3">
    <source>
        <dbReference type="ARBA" id="ARBA00022729"/>
    </source>
</evidence>
<keyword evidence="6" id="KW-0812">Transmembrane</keyword>
<dbReference type="AlphaFoldDB" id="A0A2S5G925"/>
<gene>
    <name evidence="9" type="ORF">C4B60_16645</name>
</gene>
<keyword evidence="10" id="KW-1185">Reference proteome</keyword>
<dbReference type="RefSeq" id="WP_104059152.1">
    <property type="nucleotide sequence ID" value="NZ_PREZ01000006.1"/>
</dbReference>
<evidence type="ECO:0000313" key="10">
    <source>
        <dbReference type="Proteomes" id="UP000239047"/>
    </source>
</evidence>
<protein>
    <recommendedName>
        <fullName evidence="8">CopC domain-containing protein</fullName>
    </recommendedName>
</protein>
<keyword evidence="6" id="KW-1133">Transmembrane helix</keyword>
<evidence type="ECO:0000256" key="4">
    <source>
        <dbReference type="ARBA" id="ARBA00023008"/>
    </source>
</evidence>
<dbReference type="GO" id="GO:0006825">
    <property type="term" value="P:copper ion transport"/>
    <property type="evidence" value="ECO:0007669"/>
    <property type="project" value="InterPro"/>
</dbReference>
<evidence type="ECO:0000313" key="9">
    <source>
        <dbReference type="EMBL" id="PPA69414.1"/>
    </source>
</evidence>
<evidence type="ECO:0000259" key="8">
    <source>
        <dbReference type="Pfam" id="PF04234"/>
    </source>
</evidence>
<keyword evidence="3 7" id="KW-0732">Signal</keyword>